<feature type="compositionally biased region" description="Low complexity" evidence="1">
    <location>
        <begin position="1"/>
        <end position="19"/>
    </location>
</feature>
<accession>A0ABR3DLS3</accession>
<name>A0ABR3DLS3_NEUIN</name>
<evidence type="ECO:0000313" key="3">
    <source>
        <dbReference type="Proteomes" id="UP001451303"/>
    </source>
</evidence>
<dbReference type="EMBL" id="JAVLET010000002">
    <property type="protein sequence ID" value="KAL0473606.1"/>
    <property type="molecule type" value="Genomic_DNA"/>
</dbReference>
<comment type="caution">
    <text evidence="2">The sequence shown here is derived from an EMBL/GenBank/DDBJ whole genome shotgun (WGS) entry which is preliminary data.</text>
</comment>
<feature type="compositionally biased region" description="Basic and acidic residues" evidence="1">
    <location>
        <begin position="90"/>
        <end position="104"/>
    </location>
</feature>
<reference evidence="2 3" key="1">
    <citation type="submission" date="2023-09" db="EMBL/GenBank/DDBJ databases">
        <title>Multi-omics analysis of a traditional fermented food reveals byproduct-associated fungal strains for waste-to-food upcycling.</title>
        <authorList>
            <consortium name="Lawrence Berkeley National Laboratory"/>
            <person name="Rekdal V.M."/>
            <person name="Villalobos-Escobedo J.M."/>
            <person name="Rodriguez-Valeron N."/>
            <person name="Garcia M.O."/>
            <person name="Vasquez D.P."/>
            <person name="Damayanti I."/>
            <person name="Sorensen P.M."/>
            <person name="Baidoo E.E."/>
            <person name="De Carvalho A.C."/>
            <person name="Riley R."/>
            <person name="Lipzen A."/>
            <person name="He G."/>
            <person name="Yan M."/>
            <person name="Haridas S."/>
            <person name="Daum C."/>
            <person name="Yoshinaga Y."/>
            <person name="Ng V."/>
            <person name="Grigoriev I.V."/>
            <person name="Munk R."/>
            <person name="Nuraida L."/>
            <person name="Wijaya C.H."/>
            <person name="Morales P.-C."/>
            <person name="Keasling J.D."/>
        </authorList>
    </citation>
    <scope>NUCLEOTIDE SEQUENCE [LARGE SCALE GENOMIC DNA]</scope>
    <source>
        <strain evidence="2 3">FGSC 2613</strain>
    </source>
</reference>
<feature type="region of interest" description="Disordered" evidence="1">
    <location>
        <begin position="90"/>
        <end position="111"/>
    </location>
</feature>
<evidence type="ECO:0000313" key="2">
    <source>
        <dbReference type="EMBL" id="KAL0473606.1"/>
    </source>
</evidence>
<dbReference type="Proteomes" id="UP001451303">
    <property type="component" value="Unassembled WGS sequence"/>
</dbReference>
<keyword evidence="3" id="KW-1185">Reference proteome</keyword>
<sequence>MSNSNSTINNNNTTSSSTTGGCNTIASSYLTASQPTTYKSPSFPNSSIQPAGRESRFTEHFEYSEWKNMPSVVDHSKHFELMAVPIEHERKEAAEEKEKKEKKSWGWGSGK</sequence>
<gene>
    <name evidence="2" type="ORF">QR685DRAFT_492351</name>
</gene>
<protein>
    <submittedName>
        <fullName evidence="2">Uncharacterized protein</fullName>
    </submittedName>
</protein>
<organism evidence="2 3">
    <name type="scientific">Neurospora intermedia</name>
    <dbReference type="NCBI Taxonomy" id="5142"/>
    <lineage>
        <taxon>Eukaryota</taxon>
        <taxon>Fungi</taxon>
        <taxon>Dikarya</taxon>
        <taxon>Ascomycota</taxon>
        <taxon>Pezizomycotina</taxon>
        <taxon>Sordariomycetes</taxon>
        <taxon>Sordariomycetidae</taxon>
        <taxon>Sordariales</taxon>
        <taxon>Sordariaceae</taxon>
        <taxon>Neurospora</taxon>
    </lineage>
</organism>
<feature type="compositionally biased region" description="Polar residues" evidence="1">
    <location>
        <begin position="20"/>
        <end position="49"/>
    </location>
</feature>
<evidence type="ECO:0000256" key="1">
    <source>
        <dbReference type="SAM" id="MobiDB-lite"/>
    </source>
</evidence>
<feature type="region of interest" description="Disordered" evidence="1">
    <location>
        <begin position="1"/>
        <end position="55"/>
    </location>
</feature>
<proteinExistence type="predicted"/>